<gene>
    <name evidence="8" type="ORF">QLQ15_17085</name>
</gene>
<evidence type="ECO:0000313" key="9">
    <source>
        <dbReference type="Proteomes" id="UP001321580"/>
    </source>
</evidence>
<keyword evidence="6 7" id="KW-0460">Magnesium</keyword>
<dbReference type="SFLD" id="SFLDG01138">
    <property type="entry name" value="C1.6.2:_Deoxy-d-mannose-octulo"/>
    <property type="match status" value="1"/>
</dbReference>
<dbReference type="EC" id="3.1.3.45" evidence="7"/>
<protein>
    <recommendedName>
        <fullName evidence="7">3-deoxy-D-manno-octulosonate 8-phosphate phosphatase KdsC</fullName>
        <ecNumber evidence="7">3.1.3.45</ecNumber>
    </recommendedName>
    <alternativeName>
        <fullName evidence="7">KDO 8-P phosphatase</fullName>
    </alternativeName>
</protein>
<dbReference type="SUPFAM" id="SSF56784">
    <property type="entry name" value="HAD-like"/>
    <property type="match status" value="1"/>
</dbReference>
<dbReference type="Proteomes" id="UP001321580">
    <property type="component" value="Unassembled WGS sequence"/>
</dbReference>
<dbReference type="PANTHER" id="PTHR21485">
    <property type="entry name" value="HAD SUPERFAMILY MEMBERS CMAS AND KDSC"/>
    <property type="match status" value="1"/>
</dbReference>
<evidence type="ECO:0000256" key="6">
    <source>
        <dbReference type="ARBA" id="ARBA00022842"/>
    </source>
</evidence>
<evidence type="ECO:0000256" key="4">
    <source>
        <dbReference type="ARBA" id="ARBA00022723"/>
    </source>
</evidence>
<evidence type="ECO:0000256" key="5">
    <source>
        <dbReference type="ARBA" id="ARBA00022801"/>
    </source>
</evidence>
<dbReference type="SFLD" id="SFLDG01136">
    <property type="entry name" value="C1.6:_Phosphoserine_Phosphatas"/>
    <property type="match status" value="1"/>
</dbReference>
<proteinExistence type="inferred from homology"/>
<keyword evidence="7" id="KW-0448">Lipopolysaccharide biosynthesis</keyword>
<comment type="subunit">
    <text evidence="3 7">Homotetramer.</text>
</comment>
<dbReference type="InterPro" id="IPR023214">
    <property type="entry name" value="HAD_sf"/>
</dbReference>
<organism evidence="8 9">
    <name type="scientific">Lysobacter stagni</name>
    <dbReference type="NCBI Taxonomy" id="3045172"/>
    <lineage>
        <taxon>Bacteria</taxon>
        <taxon>Pseudomonadati</taxon>
        <taxon>Pseudomonadota</taxon>
        <taxon>Gammaproteobacteria</taxon>
        <taxon>Lysobacterales</taxon>
        <taxon>Lysobacteraceae</taxon>
        <taxon>Lysobacter</taxon>
    </lineage>
</organism>
<reference evidence="8 9" key="1">
    <citation type="submission" date="2023-05" db="EMBL/GenBank/DDBJ databases">
        <title>Lysobacter sp. strain LF1 Genome sequencing and assembly.</title>
        <authorList>
            <person name="Jung Y."/>
        </authorList>
    </citation>
    <scope>NUCLEOTIDE SEQUENCE [LARGE SCALE GENOMIC DNA]</scope>
    <source>
        <strain evidence="8 9">LF1</strain>
    </source>
</reference>
<dbReference type="Pfam" id="PF08282">
    <property type="entry name" value="Hydrolase_3"/>
    <property type="match status" value="1"/>
</dbReference>
<keyword evidence="9" id="KW-1185">Reference proteome</keyword>
<comment type="similarity">
    <text evidence="2 7">Belongs to the KdsC family.</text>
</comment>
<dbReference type="InterPro" id="IPR010023">
    <property type="entry name" value="KdsC_fam"/>
</dbReference>
<dbReference type="PIRSF" id="PIRSF006118">
    <property type="entry name" value="KDO8-P_Ptase"/>
    <property type="match status" value="1"/>
</dbReference>
<evidence type="ECO:0000256" key="2">
    <source>
        <dbReference type="ARBA" id="ARBA00005893"/>
    </source>
</evidence>
<dbReference type="SFLD" id="SFLDS00003">
    <property type="entry name" value="Haloacid_Dehalogenase"/>
    <property type="match status" value="1"/>
</dbReference>
<sequence length="193" mass="21117">MPYSHLNDYPADVRERAARIRLACFDVDGTLTDGRLYFDGEGNELKAFHVHDGQGLALLRKVGITVAFVTARSGAVAQRRAADLGIEEVHIGVRDKLACVRDIATRLGLTMEQVSFMGDDLADLRVMLQAGFAVAPSDAHRWVGERVHWRTASRAGHGAAREFCDLLLAAQGHAERLLAEVTRVEGERVEGNA</sequence>
<dbReference type="InterPro" id="IPR050793">
    <property type="entry name" value="CMP-NeuNAc_synthase"/>
</dbReference>
<evidence type="ECO:0000256" key="3">
    <source>
        <dbReference type="ARBA" id="ARBA00011881"/>
    </source>
</evidence>
<comment type="caution">
    <text evidence="8">The sequence shown here is derived from an EMBL/GenBank/DDBJ whole genome shotgun (WGS) entry which is preliminary data.</text>
</comment>
<evidence type="ECO:0000256" key="1">
    <source>
        <dbReference type="ARBA" id="ARBA00001946"/>
    </source>
</evidence>
<dbReference type="InterPro" id="IPR036412">
    <property type="entry name" value="HAD-like_sf"/>
</dbReference>
<accession>A0ABT6XKD1</accession>
<comment type="function">
    <text evidence="7">Catalyzes the hydrolysis of 3-deoxy-D-manno-octulosonate 8-phosphate (KDO 8-P) to 3-deoxy-D-manno-octulosonate (KDO) and inorganic phosphate.</text>
</comment>
<dbReference type="CDD" id="cd01630">
    <property type="entry name" value="HAD_KDO-like"/>
    <property type="match status" value="1"/>
</dbReference>
<dbReference type="NCBIfam" id="TIGR01670">
    <property type="entry name" value="KdsC-phosphatas"/>
    <property type="match status" value="1"/>
</dbReference>
<dbReference type="Gene3D" id="3.40.50.1000">
    <property type="entry name" value="HAD superfamily/HAD-like"/>
    <property type="match status" value="1"/>
</dbReference>
<evidence type="ECO:0000256" key="7">
    <source>
        <dbReference type="PIRNR" id="PIRNR006118"/>
    </source>
</evidence>
<comment type="catalytic activity">
    <reaction evidence="7">
        <text>3-deoxy-alpha-D-manno-2-octulosonate-8-phosphate + H2O = 3-deoxy-alpha-D-manno-oct-2-ulosonate + phosphate</text>
        <dbReference type="Rhea" id="RHEA:11500"/>
        <dbReference type="ChEBI" id="CHEBI:15377"/>
        <dbReference type="ChEBI" id="CHEBI:43474"/>
        <dbReference type="ChEBI" id="CHEBI:85985"/>
        <dbReference type="ChEBI" id="CHEBI:85986"/>
        <dbReference type="EC" id="3.1.3.45"/>
    </reaction>
</comment>
<dbReference type="GO" id="GO:0016787">
    <property type="term" value="F:hydrolase activity"/>
    <property type="evidence" value="ECO:0007669"/>
    <property type="project" value="UniProtKB-KW"/>
</dbReference>
<dbReference type="RefSeq" id="WP_283214107.1">
    <property type="nucleotide sequence ID" value="NZ_JASGBI010000002.1"/>
</dbReference>
<evidence type="ECO:0000313" key="8">
    <source>
        <dbReference type="EMBL" id="MDI9240621.1"/>
    </source>
</evidence>
<comment type="cofactor">
    <cofactor evidence="1 7">
        <name>Mg(2+)</name>
        <dbReference type="ChEBI" id="CHEBI:18420"/>
    </cofactor>
</comment>
<dbReference type="EMBL" id="JASGBI010000002">
    <property type="protein sequence ID" value="MDI9240621.1"/>
    <property type="molecule type" value="Genomic_DNA"/>
</dbReference>
<dbReference type="PANTHER" id="PTHR21485:SF3">
    <property type="entry name" value="N-ACYLNEURAMINATE CYTIDYLYLTRANSFERASE"/>
    <property type="match status" value="1"/>
</dbReference>
<keyword evidence="4 7" id="KW-0479">Metal-binding</keyword>
<keyword evidence="5 7" id="KW-0378">Hydrolase</keyword>
<name>A0ABT6XKD1_9GAMM</name>